<dbReference type="PANTHER" id="PTHR40688">
    <property type="match status" value="1"/>
</dbReference>
<feature type="domain" description="Ribbon-helix-helix protein CopG" evidence="1">
    <location>
        <begin position="6"/>
        <end position="44"/>
    </location>
</feature>
<evidence type="ECO:0000313" key="2">
    <source>
        <dbReference type="EMBL" id="NMG17113.1"/>
    </source>
</evidence>
<evidence type="ECO:0000313" key="3">
    <source>
        <dbReference type="Proteomes" id="UP000633943"/>
    </source>
</evidence>
<dbReference type="InterPro" id="IPR010985">
    <property type="entry name" value="Ribbon_hlx_hlx"/>
</dbReference>
<evidence type="ECO:0000259" key="1">
    <source>
        <dbReference type="Pfam" id="PF01402"/>
    </source>
</evidence>
<dbReference type="CDD" id="cd22233">
    <property type="entry name" value="RHH_CopAso-like"/>
    <property type="match status" value="1"/>
</dbReference>
<comment type="caution">
    <text evidence="2">The sequence shown here is derived from an EMBL/GenBank/DDBJ whole genome shotgun (WGS) entry which is preliminary data.</text>
</comment>
<name>A0ABX1NYJ8_9RHOO</name>
<dbReference type="Pfam" id="PF01402">
    <property type="entry name" value="RHH_1"/>
    <property type="match status" value="1"/>
</dbReference>
<dbReference type="SUPFAM" id="SSF47598">
    <property type="entry name" value="Ribbon-helix-helix"/>
    <property type="match status" value="1"/>
</dbReference>
<keyword evidence="3" id="KW-1185">Reference proteome</keyword>
<dbReference type="Gene3D" id="1.10.1220.10">
    <property type="entry name" value="Met repressor-like"/>
    <property type="match status" value="1"/>
</dbReference>
<dbReference type="RefSeq" id="WP_169203655.1">
    <property type="nucleotide sequence ID" value="NZ_CP059467.1"/>
</dbReference>
<dbReference type="InterPro" id="IPR052991">
    <property type="entry name" value="Non-func_TypeII_TA_Antitoxin"/>
</dbReference>
<gene>
    <name evidence="2" type="ORF">GPA24_16545</name>
</gene>
<dbReference type="Proteomes" id="UP000633943">
    <property type="component" value="Unassembled WGS sequence"/>
</dbReference>
<sequence>METTTLTLRVPTEMKEQLDKLADATHRSKSYLAGEAIRQYLELEGWQIGEIQQALKEADANDFASDDEVDAVMRKYAG</sequence>
<accession>A0ABX1NYJ8</accession>
<proteinExistence type="predicted"/>
<dbReference type="EMBL" id="WTVP01000060">
    <property type="protein sequence ID" value="NMG17113.1"/>
    <property type="molecule type" value="Genomic_DNA"/>
</dbReference>
<dbReference type="InterPro" id="IPR013321">
    <property type="entry name" value="Arc_rbn_hlx_hlx"/>
</dbReference>
<dbReference type="InterPro" id="IPR002145">
    <property type="entry name" value="CopG"/>
</dbReference>
<protein>
    <submittedName>
        <fullName evidence="2">Ribbon-helix-helix protein, CopG family</fullName>
    </submittedName>
</protein>
<reference evidence="2 3" key="1">
    <citation type="submission" date="2019-12" db="EMBL/GenBank/DDBJ databases">
        <title>Comparative genomics gives insights into the taxonomy of the Azoarcus-Aromatoleum group and reveals separate origins of nif in the plant-associated Azoarcus and non-plant-associated Aromatoleum sub-groups.</title>
        <authorList>
            <person name="Lafos M."/>
            <person name="Maluk M."/>
            <person name="Batista M."/>
            <person name="Junghare M."/>
            <person name="Carmona M."/>
            <person name="Faoro H."/>
            <person name="Cruz L.M."/>
            <person name="Battistoni F."/>
            <person name="De Souza E."/>
            <person name="Pedrosa F."/>
            <person name="Chen W.-M."/>
            <person name="Poole P.S."/>
            <person name="Dixon R.A."/>
            <person name="James E.K."/>
        </authorList>
    </citation>
    <scope>NUCLEOTIDE SEQUENCE [LARGE SCALE GENOMIC DNA]</scope>
    <source>
        <strain evidence="2 3">PbN1</strain>
    </source>
</reference>
<organism evidence="2 3">
    <name type="scientific">Aromatoleum bremense</name>
    <dbReference type="NCBI Taxonomy" id="76115"/>
    <lineage>
        <taxon>Bacteria</taxon>
        <taxon>Pseudomonadati</taxon>
        <taxon>Pseudomonadota</taxon>
        <taxon>Betaproteobacteria</taxon>
        <taxon>Rhodocyclales</taxon>
        <taxon>Rhodocyclaceae</taxon>
        <taxon>Aromatoleum</taxon>
    </lineage>
</organism>
<dbReference type="PANTHER" id="PTHR40688:SF2">
    <property type="entry name" value="RIBBON-HELIX-HELIX PROTEIN COPG DOMAIN-CONTAINING PROTEIN"/>
    <property type="match status" value="1"/>
</dbReference>